<evidence type="ECO:0000256" key="4">
    <source>
        <dbReference type="SAM" id="MobiDB-lite"/>
    </source>
</evidence>
<feature type="compositionally biased region" description="Polar residues" evidence="4">
    <location>
        <begin position="551"/>
        <end position="569"/>
    </location>
</feature>
<evidence type="ECO:0000313" key="6">
    <source>
        <dbReference type="EMBL" id="CAL4139379.1"/>
    </source>
</evidence>
<organism evidence="6 7">
    <name type="scientific">Meganyctiphanes norvegica</name>
    <name type="common">Northern krill</name>
    <name type="synonym">Thysanopoda norvegica</name>
    <dbReference type="NCBI Taxonomy" id="48144"/>
    <lineage>
        <taxon>Eukaryota</taxon>
        <taxon>Metazoa</taxon>
        <taxon>Ecdysozoa</taxon>
        <taxon>Arthropoda</taxon>
        <taxon>Crustacea</taxon>
        <taxon>Multicrustacea</taxon>
        <taxon>Malacostraca</taxon>
        <taxon>Eumalacostraca</taxon>
        <taxon>Eucarida</taxon>
        <taxon>Euphausiacea</taxon>
        <taxon>Euphausiidae</taxon>
        <taxon>Meganyctiphanes</taxon>
    </lineage>
</organism>
<dbReference type="InterPro" id="IPR002068">
    <property type="entry name" value="A-crystallin/Hsp20_dom"/>
</dbReference>
<dbReference type="PANTHER" id="PTHR45640:SF13">
    <property type="entry name" value="HEAT SHOCK PROTEIN 22-RELATED"/>
    <property type="match status" value="1"/>
</dbReference>
<feature type="domain" description="SHSP" evidence="5">
    <location>
        <begin position="271"/>
        <end position="379"/>
    </location>
</feature>
<evidence type="ECO:0000313" key="7">
    <source>
        <dbReference type="Proteomes" id="UP001497623"/>
    </source>
</evidence>
<dbReference type="InterPro" id="IPR001436">
    <property type="entry name" value="Alpha-crystallin/sHSP_animal"/>
</dbReference>
<feature type="region of interest" description="Disordered" evidence="4">
    <location>
        <begin position="516"/>
        <end position="569"/>
    </location>
</feature>
<dbReference type="Gene3D" id="2.60.40.790">
    <property type="match status" value="4"/>
</dbReference>
<evidence type="ECO:0000256" key="3">
    <source>
        <dbReference type="RuleBase" id="RU003616"/>
    </source>
</evidence>
<protein>
    <recommendedName>
        <fullName evidence="5">SHSP domain-containing protein</fullName>
    </recommendedName>
</protein>
<feature type="compositionally biased region" description="Basic and acidic residues" evidence="4">
    <location>
        <begin position="1012"/>
        <end position="1027"/>
    </location>
</feature>
<evidence type="ECO:0000256" key="2">
    <source>
        <dbReference type="PROSITE-ProRule" id="PRU00285"/>
    </source>
</evidence>
<reference evidence="6 7" key="1">
    <citation type="submission" date="2024-05" db="EMBL/GenBank/DDBJ databases">
        <authorList>
            <person name="Wallberg A."/>
        </authorList>
    </citation>
    <scope>NUCLEOTIDE SEQUENCE [LARGE SCALE GENOMIC DNA]</scope>
</reference>
<dbReference type="GO" id="GO:0005634">
    <property type="term" value="C:nucleus"/>
    <property type="evidence" value="ECO:0007669"/>
    <property type="project" value="TreeGrafter"/>
</dbReference>
<dbReference type="CDD" id="cd06526">
    <property type="entry name" value="metazoan_ACD"/>
    <property type="match status" value="4"/>
</dbReference>
<name>A0AAV2RTQ9_MEGNR</name>
<feature type="domain" description="SHSP" evidence="5">
    <location>
        <begin position="892"/>
        <end position="1000"/>
    </location>
</feature>
<feature type="domain" description="SHSP" evidence="5">
    <location>
        <begin position="678"/>
        <end position="791"/>
    </location>
</feature>
<dbReference type="SUPFAM" id="SSF49764">
    <property type="entry name" value="HSP20-like chaperones"/>
    <property type="match status" value="4"/>
</dbReference>
<keyword evidence="1" id="KW-0346">Stress response</keyword>
<dbReference type="InterPro" id="IPR008978">
    <property type="entry name" value="HSP20-like_chaperone"/>
</dbReference>
<feature type="region of interest" description="Disordered" evidence="4">
    <location>
        <begin position="1"/>
        <end position="20"/>
    </location>
</feature>
<accession>A0AAV2RTQ9</accession>
<feature type="domain" description="SHSP" evidence="5">
    <location>
        <begin position="86"/>
        <end position="193"/>
    </location>
</feature>
<keyword evidence="7" id="KW-1185">Reference proteome</keyword>
<gene>
    <name evidence="6" type="ORF">MNOR_LOCUS28441</name>
</gene>
<feature type="compositionally biased region" description="Polar residues" evidence="4">
    <location>
        <begin position="392"/>
        <end position="406"/>
    </location>
</feature>
<dbReference type="Pfam" id="PF00011">
    <property type="entry name" value="HSP20"/>
    <property type="match status" value="4"/>
</dbReference>
<feature type="compositionally biased region" description="Low complexity" evidence="4">
    <location>
        <begin position="1028"/>
        <end position="1045"/>
    </location>
</feature>
<dbReference type="PRINTS" id="PR00299">
    <property type="entry name" value="ACRYSTALLIN"/>
</dbReference>
<dbReference type="GO" id="GO:0051082">
    <property type="term" value="F:unfolded protein binding"/>
    <property type="evidence" value="ECO:0007669"/>
    <property type="project" value="TreeGrafter"/>
</dbReference>
<feature type="region of interest" description="Disordered" evidence="4">
    <location>
        <begin position="381"/>
        <end position="406"/>
    </location>
</feature>
<dbReference type="EMBL" id="CAXKWB010031390">
    <property type="protein sequence ID" value="CAL4139379.1"/>
    <property type="molecule type" value="Genomic_DNA"/>
</dbReference>
<dbReference type="PANTHER" id="PTHR45640">
    <property type="entry name" value="HEAT SHOCK PROTEIN HSP-12.2-RELATED"/>
    <property type="match status" value="1"/>
</dbReference>
<dbReference type="Proteomes" id="UP001497623">
    <property type="component" value="Unassembled WGS sequence"/>
</dbReference>
<comment type="similarity">
    <text evidence="2 3">Belongs to the small heat shock protein (HSP20) family.</text>
</comment>
<evidence type="ECO:0000259" key="5">
    <source>
        <dbReference type="PROSITE" id="PS01031"/>
    </source>
</evidence>
<feature type="region of interest" description="Disordered" evidence="4">
    <location>
        <begin position="791"/>
        <end position="822"/>
    </location>
</feature>
<dbReference type="GO" id="GO:0042026">
    <property type="term" value="P:protein refolding"/>
    <property type="evidence" value="ECO:0007669"/>
    <property type="project" value="TreeGrafter"/>
</dbReference>
<sequence length="1045" mass="118834">MAPVTTVTSSKKSEDGSELPIRQRGRFLHDHFFQDSREHFSQAMNKVLNDWEEDNKISDWHSSRLTDWDENIFSDRLKRYRTLRKDHSQTNEQAVKEINDEHQYKIVLDVREYMQGSLKTSFVGERELLVEGSIEEKTSGVKGKRTFEKRFQLPCEAIISSTKSTLSSDGILTIISPKKVVKKERQEYMNEASSNNQMNQNKKTALNQKHSIFSDHFRDECLPISRRGHFFSDSIFKDEHEDFNRAVKDVLKRWNEPSEDELVSYRNLRSRSLKEDNQAVTETDNHQFYKIVIDVHGFVNDGEVSIKVVDDKYLEVEGCIDKDEKESKCKKTFKRRFTIPRNTNVKDISSLLSSDGVLSITLPKQGEQTVSKETIIPVKLESSSKKESSGSNLETKTNKSSVNNQNKTEAVAAKICMTENKSNSEREMTKEMKKNINNEVIIPVTMDGNDDKMEHQNMKSENKIAETEAGPSQVNIINIKMEGIGKDNLSKDVASYKENSSAKCEEKNSKKALIHIEEPSDNSSDSDSDVSEATSVASYIPSHDIKPSYVSMPSENDTPQQKHTNINTPSHKVSEDEYIIPVKIEMAEEVLKNDSIHNRAMKVKENIYTQVNDANVNTKHEQNDSNGIPIVRRGPFYTDSYFNGLHKQFENAVQNVIQKSGLASRKNDLDFYRSLRKRSNSEQNQANGCTEDETSFKIVVDVHDFKNSDIKIKVHNANELTVEGEQHENQNQTSIKRKFCRKFIFPNHINCDAVTSAVSEEGVLTINAPKKIKENCKEVKSDESVKSILISHDSNHELNSSTEQNGKGKDNKESVYIQSSPNNETIKSVNDSVLYEDEDAQTLPITRRGPFFTDPYFEDSRLILNNTIKEVIGKSGSTSKDDDFSFYRSLLDRSNNKDNQTGTITECDNIYKLVLDIQGFSAEEVKTKFLSSTELVLEATTEKKEEGSSLTRHFRRCFVFPNSVNVEAVTTSLSSDGILTISAPKKILGEKRESGSSSKDVRKHINLNNGWEDEKTHQTSSERDGVRSKSFSKTKSSFHTFTNSQ</sequence>
<dbReference type="AlphaFoldDB" id="A0AAV2RTQ9"/>
<dbReference type="GO" id="GO:0005737">
    <property type="term" value="C:cytoplasm"/>
    <property type="evidence" value="ECO:0007669"/>
    <property type="project" value="TreeGrafter"/>
</dbReference>
<comment type="caution">
    <text evidence="6">The sequence shown here is derived from an EMBL/GenBank/DDBJ whole genome shotgun (WGS) entry which is preliminary data.</text>
</comment>
<dbReference type="GO" id="GO:0009408">
    <property type="term" value="P:response to heat"/>
    <property type="evidence" value="ECO:0007669"/>
    <property type="project" value="TreeGrafter"/>
</dbReference>
<proteinExistence type="inferred from homology"/>
<feature type="region of interest" description="Disordered" evidence="4">
    <location>
        <begin position="989"/>
        <end position="1045"/>
    </location>
</feature>
<feature type="compositionally biased region" description="Polar residues" evidence="4">
    <location>
        <begin position="1"/>
        <end position="10"/>
    </location>
</feature>
<dbReference type="PROSITE" id="PS01031">
    <property type="entry name" value="SHSP"/>
    <property type="match status" value="4"/>
</dbReference>
<evidence type="ECO:0000256" key="1">
    <source>
        <dbReference type="ARBA" id="ARBA00023016"/>
    </source>
</evidence>